<dbReference type="EMBL" id="HE575314">
    <property type="protein sequence ID" value="CCC89406.1"/>
    <property type="molecule type" value="Genomic_DNA"/>
</dbReference>
<feature type="region of interest" description="Disordered" evidence="1">
    <location>
        <begin position="725"/>
        <end position="761"/>
    </location>
</feature>
<feature type="region of interest" description="Disordered" evidence="1">
    <location>
        <begin position="573"/>
        <end position="672"/>
    </location>
</feature>
<protein>
    <submittedName>
        <fullName evidence="2">Uncharacterized protein</fullName>
    </submittedName>
</protein>
<feature type="region of interest" description="Disordered" evidence="1">
    <location>
        <begin position="302"/>
        <end position="329"/>
    </location>
</feature>
<dbReference type="VEuPathDB" id="TriTrypDB:TcIL3000_1_1740"/>
<feature type="compositionally biased region" description="Basic and acidic residues" evidence="1">
    <location>
        <begin position="319"/>
        <end position="329"/>
    </location>
</feature>
<feature type="compositionally biased region" description="Polar residues" evidence="1">
    <location>
        <begin position="663"/>
        <end position="672"/>
    </location>
</feature>
<reference evidence="2" key="1">
    <citation type="journal article" date="2012" name="Proc. Natl. Acad. Sci. U.S.A.">
        <title>Antigenic diversity is generated by distinct evolutionary mechanisms in African trypanosome species.</title>
        <authorList>
            <person name="Jackson A.P."/>
            <person name="Berry A."/>
            <person name="Aslett M."/>
            <person name="Allison H.C."/>
            <person name="Burton P."/>
            <person name="Vavrova-Anderson J."/>
            <person name="Brown R."/>
            <person name="Browne H."/>
            <person name="Corton N."/>
            <person name="Hauser H."/>
            <person name="Gamble J."/>
            <person name="Gilderthorp R."/>
            <person name="Marcello L."/>
            <person name="McQuillan J."/>
            <person name="Otto T.D."/>
            <person name="Quail M.A."/>
            <person name="Sanders M.J."/>
            <person name="van Tonder A."/>
            <person name="Ginger M.L."/>
            <person name="Field M.C."/>
            <person name="Barry J.D."/>
            <person name="Hertz-Fowler C."/>
            <person name="Berriman M."/>
        </authorList>
    </citation>
    <scope>NUCLEOTIDE SEQUENCE</scope>
    <source>
        <strain evidence="2">IL3000</strain>
    </source>
</reference>
<feature type="compositionally biased region" description="Gly residues" evidence="1">
    <location>
        <begin position="751"/>
        <end position="761"/>
    </location>
</feature>
<name>G0UJ56_TRYCI</name>
<evidence type="ECO:0000313" key="2">
    <source>
        <dbReference type="EMBL" id="CCC89406.1"/>
    </source>
</evidence>
<proteinExistence type="predicted"/>
<organism evidence="2">
    <name type="scientific">Trypanosoma congolense (strain IL3000)</name>
    <dbReference type="NCBI Taxonomy" id="1068625"/>
    <lineage>
        <taxon>Eukaryota</taxon>
        <taxon>Discoba</taxon>
        <taxon>Euglenozoa</taxon>
        <taxon>Kinetoplastea</taxon>
        <taxon>Metakinetoplastina</taxon>
        <taxon>Trypanosomatida</taxon>
        <taxon>Trypanosomatidae</taxon>
        <taxon>Trypanosoma</taxon>
        <taxon>Nannomonas</taxon>
    </lineage>
</organism>
<gene>
    <name evidence="2" type="ORF">TCIL3000_1_1740</name>
</gene>
<sequence length="799" mass="86292">MERTSLFGFNRTLPFGFGTKAGHHGGDVVSMSVHKAAGSDAFDSVGSGQCTNGEKSPGVCVHPLSLEESQAFLLSGVVSLSCGHKEEYNVQQTSRYILRQRRTPPTALASDDVASLVLPSMRGEANGYRSVVGGAFSEKHISLSKECLTSPEEHVPVCVVDDTVMCNIVPLIPRKHSEYGLVSQIVPLITWPSHTEGTPCARSSGCGWGDLHQCVALASRAHHNHLQFSNGEDPPPGPEVTEGCIVEWVSGCIGYTTDTSRLWAEQRILDERYYSIPPLEPPASSGGGDCDDDVSNMTGLKGMGMGHVTSGGPHSDGSSPKELDGLTKKDNSDEGLWEVRYTKPHHPPSTLRGSVLEQLRRFRVTPRYAPTCFTKATGNKDWMLLFARVVEVGQDCAAQLEELLKRWSTDPAMTSRMLCDDLLDEVLLVGVAPRQEPHRMALVCPSIAYRMLTAQYIRNHRGGDHGILRVSCAKRAATELFDAVLQTLREALRRRIGVQYELLRLLRTKALIFAYQDLIAQYSRWYSVFPSPRVILHVLAGCTIFSDLVALWLSKTGNMPRISTENVAAMAGVKRTRQDSGGSRAAPVVDSGSQGGDTGNRGNALCNPLSKGDIPVEQDGKDARDSAQSNTQKRGRGRPCKNNGVTRVDTSTEECNRTHDGSVSDTVQNIRSHNNCDGSTSCDGNSNGAVEPPISQLVSVPHEMELLEDDYLNRFTALLRGHSLADSGGGSGDASRDASNDGSSNVSSAAGPGGGANGSGNGHSGCDEVALSTLVSWLRRQQCTMTVADFDAFLRKQHY</sequence>
<evidence type="ECO:0000256" key="1">
    <source>
        <dbReference type="SAM" id="MobiDB-lite"/>
    </source>
</evidence>
<dbReference type="AlphaFoldDB" id="G0UJ56"/>
<accession>G0UJ56</accession>
<feature type="compositionally biased region" description="Low complexity" evidence="1">
    <location>
        <begin position="740"/>
        <end position="750"/>
    </location>
</feature>